<dbReference type="Proteomes" id="UP001565200">
    <property type="component" value="Unassembled WGS sequence"/>
</dbReference>
<evidence type="ECO:0000256" key="7">
    <source>
        <dbReference type="ARBA" id="ARBA00023125"/>
    </source>
</evidence>
<keyword evidence="6" id="KW-0067">ATP-binding</keyword>
<protein>
    <recommendedName>
        <fullName evidence="11">ATP-dependent DNA helicase RecQ</fullName>
        <ecNumber evidence="10">5.6.2.4</ecNumber>
    </recommendedName>
    <alternativeName>
        <fullName evidence="12">DNA 3'-5' helicase RecQ</fullName>
    </alternativeName>
</protein>
<gene>
    <name evidence="15" type="ORF">AAK873_05570</name>
</gene>
<keyword evidence="8" id="KW-0413">Isomerase</keyword>
<dbReference type="InterPro" id="IPR001650">
    <property type="entry name" value="Helicase_C-like"/>
</dbReference>
<dbReference type="PANTHER" id="PTHR13710">
    <property type="entry name" value="DNA HELICASE RECQ FAMILY MEMBER"/>
    <property type="match status" value="1"/>
</dbReference>
<dbReference type="InterPro" id="IPR002464">
    <property type="entry name" value="DNA/RNA_helicase_DEAH_CS"/>
</dbReference>
<keyword evidence="7" id="KW-0238">DNA-binding</keyword>
<keyword evidence="3" id="KW-0547">Nucleotide-binding</keyword>
<comment type="similarity">
    <text evidence="1">Belongs to the helicase family. RecQ subfamily.</text>
</comment>
<reference evidence="15 16" key="1">
    <citation type="submission" date="2024-03" db="EMBL/GenBank/DDBJ databases">
        <title>Mouse gut bacterial collection (mGBC) of GemPharmatech.</title>
        <authorList>
            <person name="He Y."/>
            <person name="Dong L."/>
            <person name="Wu D."/>
            <person name="Gao X."/>
            <person name="Lin Z."/>
        </authorList>
    </citation>
    <scope>NUCLEOTIDE SEQUENCE [LARGE SCALE GENOMIC DNA]</scope>
    <source>
        <strain evidence="15 16">54-13</strain>
    </source>
</reference>
<accession>A0ABV4CUN0</accession>
<dbReference type="GO" id="GO:0004386">
    <property type="term" value="F:helicase activity"/>
    <property type="evidence" value="ECO:0007669"/>
    <property type="project" value="UniProtKB-KW"/>
</dbReference>
<dbReference type="PROSITE" id="PS51192">
    <property type="entry name" value="HELICASE_ATP_BIND_1"/>
    <property type="match status" value="1"/>
</dbReference>
<dbReference type="SUPFAM" id="SSF52540">
    <property type="entry name" value="P-loop containing nucleoside triphosphate hydrolases"/>
    <property type="match status" value="1"/>
</dbReference>
<keyword evidence="5 15" id="KW-0347">Helicase</keyword>
<dbReference type="Pfam" id="PF00270">
    <property type="entry name" value="DEAD"/>
    <property type="match status" value="1"/>
</dbReference>
<evidence type="ECO:0000256" key="3">
    <source>
        <dbReference type="ARBA" id="ARBA00022741"/>
    </source>
</evidence>
<dbReference type="InterPro" id="IPR004589">
    <property type="entry name" value="DNA_helicase_ATP-dep_RecQ"/>
</dbReference>
<evidence type="ECO:0000256" key="2">
    <source>
        <dbReference type="ARBA" id="ARBA00022723"/>
    </source>
</evidence>
<dbReference type="InterPro" id="IPR036388">
    <property type="entry name" value="WH-like_DNA-bd_sf"/>
</dbReference>
<evidence type="ECO:0000259" key="14">
    <source>
        <dbReference type="PROSITE" id="PS51194"/>
    </source>
</evidence>
<dbReference type="Gene3D" id="3.40.50.300">
    <property type="entry name" value="P-loop containing nucleotide triphosphate hydrolases"/>
    <property type="match status" value="2"/>
</dbReference>
<comment type="caution">
    <text evidence="15">The sequence shown here is derived from an EMBL/GenBank/DDBJ whole genome shotgun (WGS) entry which is preliminary data.</text>
</comment>
<evidence type="ECO:0000313" key="16">
    <source>
        <dbReference type="Proteomes" id="UP001565200"/>
    </source>
</evidence>
<keyword evidence="16" id="KW-1185">Reference proteome</keyword>
<dbReference type="Gene3D" id="1.10.10.10">
    <property type="entry name" value="Winged helix-like DNA-binding domain superfamily/Winged helix DNA-binding domain"/>
    <property type="match status" value="1"/>
</dbReference>
<dbReference type="RefSeq" id="WP_369863320.1">
    <property type="nucleotide sequence ID" value="NZ_JBCLPP010000012.1"/>
</dbReference>
<evidence type="ECO:0000313" key="15">
    <source>
        <dbReference type="EMBL" id="MEY8245085.1"/>
    </source>
</evidence>
<dbReference type="InterPro" id="IPR027417">
    <property type="entry name" value="P-loop_NTPase"/>
</dbReference>
<dbReference type="InterPro" id="IPR014001">
    <property type="entry name" value="Helicase_ATP-bd"/>
</dbReference>
<dbReference type="InterPro" id="IPR011545">
    <property type="entry name" value="DEAD/DEAH_box_helicase_dom"/>
</dbReference>
<dbReference type="Pfam" id="PF00271">
    <property type="entry name" value="Helicase_C"/>
    <property type="match status" value="1"/>
</dbReference>
<dbReference type="PROSITE" id="PS51194">
    <property type="entry name" value="HELICASE_CTER"/>
    <property type="match status" value="1"/>
</dbReference>
<evidence type="ECO:0000256" key="12">
    <source>
        <dbReference type="ARBA" id="ARBA00044550"/>
    </source>
</evidence>
<dbReference type="EMBL" id="JBCLPP010000012">
    <property type="protein sequence ID" value="MEY8245085.1"/>
    <property type="molecule type" value="Genomic_DNA"/>
</dbReference>
<evidence type="ECO:0000259" key="13">
    <source>
        <dbReference type="PROSITE" id="PS51192"/>
    </source>
</evidence>
<dbReference type="PROSITE" id="PS00690">
    <property type="entry name" value="DEAH_ATP_HELICASE"/>
    <property type="match status" value="1"/>
</dbReference>
<feature type="domain" description="Helicase C-terminal" evidence="14">
    <location>
        <begin position="214"/>
        <end position="366"/>
    </location>
</feature>
<sequence length="632" mass="72707">MAEPHYILRKYWGYEDFRPLQEDIITSVLAGRDTLGLLPTGGGKSLTFQVPSMLLPGLTLVVTPLISLMKDQVDNLRDRGIKATYFHAGLTRAEQKLGMDRCRLGKIKILYVSPEKLRSEPFTAQLRQMNVSLIVVDEAHCISQWGYDFRPSYLKIGELRSHFPEVPVLALTASATPEVVDDIMDKLLFRERNVYAKSFARDNLSYIVRNDFDKERQLLRVLGNTVGSAVVYVRSRRRTREIADMLVSSGISADYYHAGLAPEDKNEKQARWKGDEVRVMVATNAFGMGIDKPDVRVVVHFDLPGSLEEYYQEAGRAGRDGKPAFAVLLTAKTDKARLTRMVTDAFPDKELIRRVYEMAGNFVNVAVGSGYDKVFEFNFDLFVKTYDLPPLPARSAMHLLTQAGYFEFIEEVTMQSRVMIIAYKDELYDVRLDDEGDRIFNILLRSYTGLFADFVYVNESLIARRADVDEQKVYETFLALSRMKILQYIPRKTTPYLYYTTSRELPKYVVMPTAVYEDQRRRLEKRIEAMKKFAFAVDECRVSLMLRYFGEKSVSPCGKCDVCRERKHVRINSLSREELEASVMYMVSQEPRTVEYLVRESSWRRDDVIECVRRLVKRGKLCIGADDTISRC</sequence>
<dbReference type="Pfam" id="PF16124">
    <property type="entry name" value="RecQ_Zn_bind"/>
    <property type="match status" value="1"/>
</dbReference>
<proteinExistence type="inferred from homology"/>
<name>A0ABV4CUN0_9BACT</name>
<keyword evidence="4" id="KW-0378">Hydrolase</keyword>
<dbReference type="CDD" id="cd17920">
    <property type="entry name" value="DEXHc_RecQ"/>
    <property type="match status" value="1"/>
</dbReference>
<dbReference type="SMART" id="SM00487">
    <property type="entry name" value="DEXDc"/>
    <property type="match status" value="1"/>
</dbReference>
<keyword evidence="2" id="KW-0479">Metal-binding</keyword>
<organism evidence="15 16">
    <name type="scientific">Heminiphilus faecis</name>
    <dbReference type="NCBI Taxonomy" id="2601703"/>
    <lineage>
        <taxon>Bacteria</taxon>
        <taxon>Pseudomonadati</taxon>
        <taxon>Bacteroidota</taxon>
        <taxon>Bacteroidia</taxon>
        <taxon>Bacteroidales</taxon>
        <taxon>Muribaculaceae</taxon>
        <taxon>Heminiphilus</taxon>
    </lineage>
</organism>
<dbReference type="EC" id="5.6.2.4" evidence="10"/>
<comment type="catalytic activity">
    <reaction evidence="9">
        <text>Couples ATP hydrolysis with the unwinding of duplex DNA by translocating in the 3'-5' direction.</text>
        <dbReference type="EC" id="5.6.2.4"/>
    </reaction>
</comment>
<dbReference type="InterPro" id="IPR032284">
    <property type="entry name" value="RecQ_Zn-bd"/>
</dbReference>
<dbReference type="NCBIfam" id="TIGR00614">
    <property type="entry name" value="recQ_fam"/>
    <property type="match status" value="1"/>
</dbReference>
<dbReference type="PANTHER" id="PTHR13710:SF105">
    <property type="entry name" value="ATP-DEPENDENT DNA HELICASE Q1"/>
    <property type="match status" value="1"/>
</dbReference>
<evidence type="ECO:0000256" key="1">
    <source>
        <dbReference type="ARBA" id="ARBA00005446"/>
    </source>
</evidence>
<evidence type="ECO:0000256" key="6">
    <source>
        <dbReference type="ARBA" id="ARBA00022840"/>
    </source>
</evidence>
<evidence type="ECO:0000256" key="11">
    <source>
        <dbReference type="ARBA" id="ARBA00044535"/>
    </source>
</evidence>
<evidence type="ECO:0000256" key="8">
    <source>
        <dbReference type="ARBA" id="ARBA00023235"/>
    </source>
</evidence>
<evidence type="ECO:0000256" key="5">
    <source>
        <dbReference type="ARBA" id="ARBA00022806"/>
    </source>
</evidence>
<evidence type="ECO:0000256" key="9">
    <source>
        <dbReference type="ARBA" id="ARBA00034617"/>
    </source>
</evidence>
<evidence type="ECO:0000256" key="10">
    <source>
        <dbReference type="ARBA" id="ARBA00034808"/>
    </source>
</evidence>
<dbReference type="SMART" id="SM00490">
    <property type="entry name" value="HELICc"/>
    <property type="match status" value="1"/>
</dbReference>
<feature type="domain" description="Helicase ATP-binding" evidence="13">
    <location>
        <begin position="25"/>
        <end position="193"/>
    </location>
</feature>
<evidence type="ECO:0000256" key="4">
    <source>
        <dbReference type="ARBA" id="ARBA00022801"/>
    </source>
</evidence>